<comment type="caution">
    <text evidence="1">The sequence shown here is derived from an EMBL/GenBank/DDBJ whole genome shotgun (WGS) entry which is preliminary data.</text>
</comment>
<dbReference type="Pfam" id="PF08810">
    <property type="entry name" value="KapB"/>
    <property type="match status" value="1"/>
</dbReference>
<reference evidence="1" key="1">
    <citation type="submission" date="2022-06" db="EMBL/GenBank/DDBJ databases">
        <title>Alkalicoccobacillus porphyridii sp. nov., isolated from a marine red alga, Porphyridium purpureum and reclassification of Shouchella plakortidis and Shouchella gibsonii as Alkalicoccobacillus plakortidis comb. nov. and Alkalicoccobacillus gibsonii comb. nov.</title>
        <authorList>
            <person name="Kim K.H."/>
            <person name="Lee J.K."/>
            <person name="Han D.M."/>
            <person name="Baek J.H."/>
            <person name="Jeon C.O."/>
        </authorList>
    </citation>
    <scope>NUCLEOTIDE SEQUENCE</scope>
    <source>
        <strain evidence="1">DSM 19153</strain>
    </source>
</reference>
<dbReference type="SMART" id="SM01298">
    <property type="entry name" value="KapB"/>
    <property type="match status" value="1"/>
</dbReference>
<evidence type="ECO:0000313" key="2">
    <source>
        <dbReference type="Proteomes" id="UP001203665"/>
    </source>
</evidence>
<dbReference type="SUPFAM" id="SSF141251">
    <property type="entry name" value="Kinase-associated protein B-like"/>
    <property type="match status" value="1"/>
</dbReference>
<dbReference type="EMBL" id="JAMQJY010000001">
    <property type="protein sequence ID" value="MCM2674398.1"/>
    <property type="molecule type" value="Genomic_DNA"/>
</dbReference>
<keyword evidence="1" id="KW-0808">Transferase</keyword>
<organism evidence="1 2">
    <name type="scientific">Alkalicoccobacillus plakortidis</name>
    <dbReference type="NCBI Taxonomy" id="444060"/>
    <lineage>
        <taxon>Bacteria</taxon>
        <taxon>Bacillati</taxon>
        <taxon>Bacillota</taxon>
        <taxon>Bacilli</taxon>
        <taxon>Bacillales</taxon>
        <taxon>Bacillaceae</taxon>
        <taxon>Alkalicoccobacillus</taxon>
    </lineage>
</organism>
<keyword evidence="2" id="KW-1185">Reference proteome</keyword>
<accession>A0ABT0XGC4</accession>
<dbReference type="Gene3D" id="2.30.30.430">
    <property type="entry name" value="Kinase associated protein B domain"/>
    <property type="match status" value="1"/>
</dbReference>
<gene>
    <name evidence="1" type="ORF">NDM98_01960</name>
</gene>
<keyword evidence="1" id="KW-0449">Lipoprotein</keyword>
<protein>
    <submittedName>
        <fullName evidence="1">Kinase-associated lipoprotein B</fullName>
    </submittedName>
</protein>
<sequence length="124" mass="14549">MLGLEQAHYKTGKYVCERVETDEANRKALVKIRAVLKHPTQGDLHNPKKTDVPLFHERKALAEFEKTWVPLSTLRPFEGECPTYQDSLRATWSEQFEQLEQDGSEWAKKSQEALLELRNEYRFN</sequence>
<name>A0ABT0XGC4_9BACI</name>
<dbReference type="InterPro" id="IPR038080">
    <property type="entry name" value="KapB_sf"/>
</dbReference>
<dbReference type="GO" id="GO:0016301">
    <property type="term" value="F:kinase activity"/>
    <property type="evidence" value="ECO:0007669"/>
    <property type="project" value="UniProtKB-KW"/>
</dbReference>
<dbReference type="RefSeq" id="WP_251604043.1">
    <property type="nucleotide sequence ID" value="NZ_JAMQJY010000001.1"/>
</dbReference>
<dbReference type="InterPro" id="IPR014916">
    <property type="entry name" value="KapB"/>
</dbReference>
<dbReference type="Proteomes" id="UP001203665">
    <property type="component" value="Unassembled WGS sequence"/>
</dbReference>
<keyword evidence="1" id="KW-0418">Kinase</keyword>
<proteinExistence type="predicted"/>
<evidence type="ECO:0000313" key="1">
    <source>
        <dbReference type="EMBL" id="MCM2674398.1"/>
    </source>
</evidence>